<gene>
    <name evidence="2" type="ORF">OHK93_004308</name>
</gene>
<keyword evidence="3" id="KW-1185">Reference proteome</keyword>
<comment type="caution">
    <text evidence="2">The sequence shown here is derived from an EMBL/GenBank/DDBJ whole genome shotgun (WGS) entry which is preliminary data.</text>
</comment>
<evidence type="ECO:0000313" key="2">
    <source>
        <dbReference type="EMBL" id="MDI1486118.1"/>
    </source>
</evidence>
<keyword evidence="1" id="KW-0472">Membrane</keyword>
<proteinExistence type="predicted"/>
<dbReference type="Proteomes" id="UP001161017">
    <property type="component" value="Unassembled WGS sequence"/>
</dbReference>
<sequence>MVLNGGDEEIRIFRQTITDESNMTAVAGAIIAQVAITGLSLPYLSSTHWTARGCLLLATVSGCLAVYYACELQRTIGRLYNPTLVKEWLRLPSPTDQAEVLGPGQGASVAAMLILGAPFFMVRVSILSYLLGLAIYEGLLFAKNLDTDTTQTQSRDSFITLMVGTGVFFGFFFLVHATKNIESTLSYFYAIGGSASSVGHNQKDQIIPLEDRQVVADGLEENREQLSRPSVNGHGPSASLTRALQAAAEAHHRCAEADLRVANEFTALIARNPAPNESDV</sequence>
<evidence type="ECO:0000256" key="1">
    <source>
        <dbReference type="SAM" id="Phobius"/>
    </source>
</evidence>
<accession>A0AA43QGI9</accession>
<reference evidence="2" key="1">
    <citation type="journal article" date="2023" name="Genome Biol. Evol.">
        <title>First Whole Genome Sequence and Flow Cytometry Genome Size Data for the Lichen-Forming Fungus Ramalina farinacea (Ascomycota).</title>
        <authorList>
            <person name="Llewellyn T."/>
            <person name="Mian S."/>
            <person name="Hill R."/>
            <person name="Leitch I.J."/>
            <person name="Gaya E."/>
        </authorList>
    </citation>
    <scope>NUCLEOTIDE SEQUENCE</scope>
    <source>
        <strain evidence="2">LIQ254RAFAR</strain>
    </source>
</reference>
<dbReference type="EMBL" id="JAPUFD010000002">
    <property type="protein sequence ID" value="MDI1486118.1"/>
    <property type="molecule type" value="Genomic_DNA"/>
</dbReference>
<dbReference type="AlphaFoldDB" id="A0AA43QGI9"/>
<feature type="transmembrane region" description="Helical" evidence="1">
    <location>
        <begin position="49"/>
        <end position="70"/>
    </location>
</feature>
<feature type="transmembrane region" description="Helical" evidence="1">
    <location>
        <begin position="156"/>
        <end position="175"/>
    </location>
</feature>
<feature type="transmembrane region" description="Helical" evidence="1">
    <location>
        <begin position="109"/>
        <end position="136"/>
    </location>
</feature>
<name>A0AA43QGI9_9LECA</name>
<feature type="transmembrane region" description="Helical" evidence="1">
    <location>
        <begin position="21"/>
        <end position="43"/>
    </location>
</feature>
<organism evidence="2 3">
    <name type="scientific">Ramalina farinacea</name>
    <dbReference type="NCBI Taxonomy" id="258253"/>
    <lineage>
        <taxon>Eukaryota</taxon>
        <taxon>Fungi</taxon>
        <taxon>Dikarya</taxon>
        <taxon>Ascomycota</taxon>
        <taxon>Pezizomycotina</taxon>
        <taxon>Lecanoromycetes</taxon>
        <taxon>OSLEUM clade</taxon>
        <taxon>Lecanoromycetidae</taxon>
        <taxon>Lecanorales</taxon>
        <taxon>Lecanorineae</taxon>
        <taxon>Ramalinaceae</taxon>
        <taxon>Ramalina</taxon>
    </lineage>
</organism>
<keyword evidence="1" id="KW-1133">Transmembrane helix</keyword>
<keyword evidence="1" id="KW-0812">Transmembrane</keyword>
<evidence type="ECO:0000313" key="3">
    <source>
        <dbReference type="Proteomes" id="UP001161017"/>
    </source>
</evidence>
<protein>
    <submittedName>
        <fullName evidence="2">Uncharacterized protein</fullName>
    </submittedName>
</protein>